<organism evidence="1 2">
    <name type="scientific">Elysia crispata</name>
    <name type="common">lettuce slug</name>
    <dbReference type="NCBI Taxonomy" id="231223"/>
    <lineage>
        <taxon>Eukaryota</taxon>
        <taxon>Metazoa</taxon>
        <taxon>Spiralia</taxon>
        <taxon>Lophotrochozoa</taxon>
        <taxon>Mollusca</taxon>
        <taxon>Gastropoda</taxon>
        <taxon>Heterobranchia</taxon>
        <taxon>Euthyneura</taxon>
        <taxon>Panpulmonata</taxon>
        <taxon>Sacoglossa</taxon>
        <taxon>Placobranchoidea</taxon>
        <taxon>Plakobranchidae</taxon>
        <taxon>Elysia</taxon>
    </lineage>
</organism>
<dbReference type="Proteomes" id="UP001283361">
    <property type="component" value="Unassembled WGS sequence"/>
</dbReference>
<evidence type="ECO:0000313" key="2">
    <source>
        <dbReference type="Proteomes" id="UP001283361"/>
    </source>
</evidence>
<proteinExistence type="predicted"/>
<gene>
    <name evidence="1" type="ORF">RRG08_033603</name>
</gene>
<keyword evidence="2" id="KW-1185">Reference proteome</keyword>
<dbReference type="AlphaFoldDB" id="A0AAE0XS68"/>
<name>A0AAE0XS68_9GAST</name>
<protein>
    <submittedName>
        <fullName evidence="1">Uncharacterized protein</fullName>
    </submittedName>
</protein>
<evidence type="ECO:0000313" key="1">
    <source>
        <dbReference type="EMBL" id="KAK3704561.1"/>
    </source>
</evidence>
<dbReference type="EMBL" id="JAWDGP010007794">
    <property type="protein sequence ID" value="KAK3704561.1"/>
    <property type="molecule type" value="Genomic_DNA"/>
</dbReference>
<accession>A0AAE0XS68</accession>
<sequence>MVSPGISLDLVRRRCATRAVVCSRPGAEDAAGWIAWRQEDQVQTQHLMDIDLDKQFGLSSILSSTEAKHGFGFGDFTNFAICFRVFDFWLTPQISTVSLLPCASDKYSTKLRGSPACPPSSSNSFFVKWTGVGARCPGSGTPLELLVFVGGNWTKLNRCHAIVSGLTQPYCSHMPTVLPQAQDVPYGLRTQLEDALKSNWLFGRRMWDRIIGEEYVVLDMLSPAMLCT</sequence>
<reference evidence="1" key="1">
    <citation type="journal article" date="2023" name="G3 (Bethesda)">
        <title>A reference genome for the long-term kleptoplast-retaining sea slug Elysia crispata morphotype clarki.</title>
        <authorList>
            <person name="Eastman K.E."/>
            <person name="Pendleton A.L."/>
            <person name="Shaikh M.A."/>
            <person name="Suttiyut T."/>
            <person name="Ogas R."/>
            <person name="Tomko P."/>
            <person name="Gavelis G."/>
            <person name="Widhalm J.R."/>
            <person name="Wisecaver J.H."/>
        </authorList>
    </citation>
    <scope>NUCLEOTIDE SEQUENCE</scope>
    <source>
        <strain evidence="1">ECLA1</strain>
    </source>
</reference>
<comment type="caution">
    <text evidence="1">The sequence shown here is derived from an EMBL/GenBank/DDBJ whole genome shotgun (WGS) entry which is preliminary data.</text>
</comment>